<evidence type="ECO:0000256" key="1">
    <source>
        <dbReference type="SAM" id="MobiDB-lite"/>
    </source>
</evidence>
<organism evidence="2">
    <name type="scientific">Eremomyces bilateralis CBS 781.70</name>
    <dbReference type="NCBI Taxonomy" id="1392243"/>
    <lineage>
        <taxon>Eukaryota</taxon>
        <taxon>Fungi</taxon>
        <taxon>Dikarya</taxon>
        <taxon>Ascomycota</taxon>
        <taxon>Pezizomycotina</taxon>
        <taxon>Dothideomycetes</taxon>
        <taxon>Dothideomycetes incertae sedis</taxon>
        <taxon>Eremomycetales</taxon>
        <taxon>Eremomycetaceae</taxon>
        <taxon>Eremomyces</taxon>
    </lineage>
</organism>
<keyword evidence="3" id="KW-1185">Reference proteome</keyword>
<dbReference type="GeneID" id="54419655"/>
<evidence type="ECO:0000313" key="3">
    <source>
        <dbReference type="Proteomes" id="UP000504638"/>
    </source>
</evidence>
<proteinExistence type="predicted"/>
<dbReference type="AlphaFoldDB" id="A0A6G1G8U5"/>
<evidence type="ECO:0000313" key="4">
    <source>
        <dbReference type="RefSeq" id="XP_033536156.1"/>
    </source>
</evidence>
<sequence length="94" mass="10057">MLPNDPRRIGLRGGASTSTPAHSPQESDEEKSVNRKDAKPQKDAIRSPRGNRNASENRGGAVPGADGGVSDPLGLKSRLEYGTSTLRPKSRQQH</sequence>
<reference evidence="4" key="3">
    <citation type="submission" date="2025-04" db="UniProtKB">
        <authorList>
            <consortium name="RefSeq"/>
        </authorList>
    </citation>
    <scope>IDENTIFICATION</scope>
    <source>
        <strain evidence="4">CBS 781.70</strain>
    </source>
</reference>
<feature type="compositionally biased region" description="Basic and acidic residues" evidence="1">
    <location>
        <begin position="30"/>
        <end position="46"/>
    </location>
</feature>
<protein>
    <submittedName>
        <fullName evidence="2 4">Uncharacterized protein</fullName>
    </submittedName>
</protein>
<reference evidence="4" key="2">
    <citation type="submission" date="2020-04" db="EMBL/GenBank/DDBJ databases">
        <authorList>
            <consortium name="NCBI Genome Project"/>
        </authorList>
    </citation>
    <scope>NUCLEOTIDE SEQUENCE</scope>
    <source>
        <strain evidence="4">CBS 781.70</strain>
    </source>
</reference>
<accession>A0A6G1G8U5</accession>
<name>A0A6G1G8U5_9PEZI</name>
<feature type="compositionally biased region" description="Polar residues" evidence="1">
    <location>
        <begin position="15"/>
        <end position="24"/>
    </location>
</feature>
<dbReference type="RefSeq" id="XP_033536156.1">
    <property type="nucleotide sequence ID" value="XM_033679085.1"/>
</dbReference>
<gene>
    <name evidence="2 4" type="ORF">P152DRAFT_456787</name>
</gene>
<feature type="region of interest" description="Disordered" evidence="1">
    <location>
        <begin position="1"/>
        <end position="94"/>
    </location>
</feature>
<evidence type="ECO:0000313" key="2">
    <source>
        <dbReference type="EMBL" id="KAF1814525.1"/>
    </source>
</evidence>
<reference evidence="2 4" key="1">
    <citation type="submission" date="2020-01" db="EMBL/GenBank/DDBJ databases">
        <authorList>
            <consortium name="DOE Joint Genome Institute"/>
            <person name="Haridas S."/>
            <person name="Albert R."/>
            <person name="Binder M."/>
            <person name="Bloem J."/>
            <person name="Labutti K."/>
            <person name="Salamov A."/>
            <person name="Andreopoulos B."/>
            <person name="Baker S.E."/>
            <person name="Barry K."/>
            <person name="Bills G."/>
            <person name="Bluhm B.H."/>
            <person name="Cannon C."/>
            <person name="Castanera R."/>
            <person name="Culley D.E."/>
            <person name="Daum C."/>
            <person name="Ezra D."/>
            <person name="Gonzalez J.B."/>
            <person name="Henrissat B."/>
            <person name="Kuo A."/>
            <person name="Liang C."/>
            <person name="Lipzen A."/>
            <person name="Lutzoni F."/>
            <person name="Magnuson J."/>
            <person name="Mondo S."/>
            <person name="Nolan M."/>
            <person name="Ohm R."/>
            <person name="Pangilinan J."/>
            <person name="Park H.-J."/>
            <person name="Ramirez L."/>
            <person name="Alfaro M."/>
            <person name="Sun H."/>
            <person name="Tritt A."/>
            <person name="Yoshinaga Y."/>
            <person name="Zwiers L.-H."/>
            <person name="Turgeon B.G."/>
            <person name="Goodwin S.B."/>
            <person name="Spatafora J.W."/>
            <person name="Crous P.W."/>
            <person name="Grigoriev I.V."/>
        </authorList>
    </citation>
    <scope>NUCLEOTIDE SEQUENCE</scope>
    <source>
        <strain evidence="2 4">CBS 781.70</strain>
    </source>
</reference>
<dbReference type="EMBL" id="ML975153">
    <property type="protein sequence ID" value="KAF1814525.1"/>
    <property type="molecule type" value="Genomic_DNA"/>
</dbReference>
<dbReference type="Proteomes" id="UP000504638">
    <property type="component" value="Unplaced"/>
</dbReference>